<proteinExistence type="predicted"/>
<sequence length="1035" mass="115778">MRRRRQAVRGAGLGPLARRPRVGPATQVNAHDDENSDRPHLPGGWPTSDETDLPDGDDGGDGFDDGTDQSSIHSLPDAPDLVGETGDDVGSETLRSTIQARRMPALTWVSLSLLQLLSLLANELMVDGLVDLGDLDVHDVEEATQIDSLPAGLDRLDIKQTVDYNEADEAEEPYLPFDEDDQGFDQESMVVEDATDQSMGPEPSQRQLLPVPEFATPRRASRDPTKPYEYSSDFEIALGLYAHIFGINRTQYIDLCEVLSLLGRPTKNRDIQAIQAGQQGTAGDQPIQSGHHEDPEVMEGLDSAVDSTLMERSNARAFARDSFVPIRLQNQDTRLPEVRQLPNQLATLKQRVEKRFPLLDMRVGDVALRVEKLPTERASKKQDEKGKGKDITAELWIIDPLSAFSAVMSSETGQQMHTGLAEFVDGPSEFYQSHAWASSVRTISGQYAYLHRPESSDNGGEERLVATGRGDVALQIQEAFTGPNQRPEYMLLVHPLLYHHHNIDLLDNELVLNTRITFVPEHRVIQRIKVTCDWYTGEGIEDPTPDLQGKNRKKNFPKHGAYEASIVRGFVVRKAIDWSDDDDQPSVIPMRHTHPIRAELEIATYGRKFFEIWDRQPVLSCPITIFIDGFGLYRNTYKSLAGVYATLAGLNGKDRHRQANIIPLALSPHGSNFDESVKTLQSIRDRVQGVVVDLGDFKGVLCVPVLCHIGDMPQQDKNSSFRGPKANKFCRQCFIGRKALQAGNPSDILDFDIVTHGRFHRQTIQMRLQMDEGFKKWRAYGTQWGISEDKPALMSLTPALDLILSRPPDPAHSEFNGMTELMHELLLDSIPMIPAGKEYVVKPRTWPFPPGWERLQPPVHHLASYSLASHARWSVIAPTLLLSWLRPRHIQAHFAQAATHLLGHMDAVVKYIAEAFAKLAKSNSFLMGLQVSAEDRGQMNFIVQEPRRAYQQLCVWASRPIIANPRAYSRFSSRQPSVARSSRQPSLAPFSTGMSAPLPTREAPEDEAEGSENAPKRATQYKRNMLRPNVHIGIH</sequence>
<organism evidence="1 2">
    <name type="scientific">Clonostachys rosea f. rosea IK726</name>
    <dbReference type="NCBI Taxonomy" id="1349383"/>
    <lineage>
        <taxon>Eukaryota</taxon>
        <taxon>Fungi</taxon>
        <taxon>Dikarya</taxon>
        <taxon>Ascomycota</taxon>
        <taxon>Pezizomycotina</taxon>
        <taxon>Sordariomycetes</taxon>
        <taxon>Hypocreomycetidae</taxon>
        <taxon>Hypocreales</taxon>
        <taxon>Bionectriaceae</taxon>
        <taxon>Clonostachys</taxon>
    </lineage>
</organism>
<keyword evidence="2" id="KW-1185">Reference proteome</keyword>
<evidence type="ECO:0000313" key="2">
    <source>
        <dbReference type="Proteomes" id="UP000836387"/>
    </source>
</evidence>
<dbReference type="EMBL" id="CADEHS020000024">
    <property type="protein sequence ID" value="CAG9948486.1"/>
    <property type="molecule type" value="Genomic_DNA"/>
</dbReference>
<gene>
    <name evidence="1" type="ORF">CRV2_00014025</name>
</gene>
<dbReference type="Proteomes" id="UP000836387">
    <property type="component" value="Unassembled WGS sequence"/>
</dbReference>
<reference evidence="1" key="1">
    <citation type="submission" date="2020-04" db="EMBL/GenBank/DDBJ databases">
        <authorList>
            <person name="Broberg M."/>
        </authorList>
    </citation>
    <scope>NUCLEOTIDE SEQUENCE</scope>
</reference>
<name>A0ACA9U5F2_BIOOC</name>
<reference evidence="1" key="2">
    <citation type="submission" date="2021-10" db="EMBL/GenBank/DDBJ databases">
        <authorList>
            <person name="Piombo E."/>
        </authorList>
    </citation>
    <scope>NUCLEOTIDE SEQUENCE</scope>
</reference>
<evidence type="ECO:0000313" key="1">
    <source>
        <dbReference type="EMBL" id="CAG9948486.1"/>
    </source>
</evidence>
<comment type="caution">
    <text evidence="1">The sequence shown here is derived from an EMBL/GenBank/DDBJ whole genome shotgun (WGS) entry which is preliminary data.</text>
</comment>
<accession>A0ACA9U5F2</accession>
<protein>
    <submittedName>
        <fullName evidence="1">Uncharacterized protein</fullName>
    </submittedName>
</protein>